<proteinExistence type="predicted"/>
<reference evidence="3" key="1">
    <citation type="submission" date="2017-04" db="EMBL/GenBank/DDBJ databases">
        <title>Function of individual gut microbiota members based on whole genome sequencing of pure cultures obtained from chicken caecum.</title>
        <authorList>
            <person name="Medvecky M."/>
            <person name="Cejkova D."/>
            <person name="Polansky O."/>
            <person name="Karasova D."/>
            <person name="Kubasova T."/>
            <person name="Cizek A."/>
            <person name="Rychlik I."/>
        </authorList>
    </citation>
    <scope>NUCLEOTIDE SEQUENCE [LARGE SCALE GENOMIC DNA]</scope>
    <source>
        <strain evidence="3">An180</strain>
    </source>
</reference>
<dbReference type="Proteomes" id="UP000195897">
    <property type="component" value="Unassembled WGS sequence"/>
</dbReference>
<evidence type="ECO:0000256" key="1">
    <source>
        <dbReference type="SAM" id="MobiDB-lite"/>
    </source>
</evidence>
<name>A0A1Y4LB75_9FIRM</name>
<dbReference type="RefSeq" id="WP_087370184.1">
    <property type="nucleotide sequence ID" value="NZ_NFKK01000002.1"/>
</dbReference>
<dbReference type="AlphaFoldDB" id="A0A1Y4LB75"/>
<evidence type="ECO:0000313" key="3">
    <source>
        <dbReference type="Proteomes" id="UP000195897"/>
    </source>
</evidence>
<accession>A0A1Y4LB75</accession>
<organism evidence="2 3">
    <name type="scientific">Butyricicoccus pullicaecorum</name>
    <dbReference type="NCBI Taxonomy" id="501571"/>
    <lineage>
        <taxon>Bacteria</taxon>
        <taxon>Bacillati</taxon>
        <taxon>Bacillota</taxon>
        <taxon>Clostridia</taxon>
        <taxon>Eubacteriales</taxon>
        <taxon>Butyricicoccaceae</taxon>
        <taxon>Butyricicoccus</taxon>
    </lineage>
</organism>
<comment type="caution">
    <text evidence="2">The sequence shown here is derived from an EMBL/GenBank/DDBJ whole genome shotgun (WGS) entry which is preliminary data.</text>
</comment>
<feature type="compositionally biased region" description="Low complexity" evidence="1">
    <location>
        <begin position="26"/>
        <end position="57"/>
    </location>
</feature>
<feature type="region of interest" description="Disordered" evidence="1">
    <location>
        <begin position="21"/>
        <end position="63"/>
    </location>
</feature>
<dbReference type="EMBL" id="NFKK01000002">
    <property type="protein sequence ID" value="OUP53974.1"/>
    <property type="molecule type" value="Genomic_DNA"/>
</dbReference>
<sequence>MSFLSGLIGGAIGSAVSNAIKNQNKGSSSSSGSLGGSSSSLTKYPSTTTSKPGSKPSYDPNRDYQADIDKAVADGDYAKAAILEQERNNKIKDMGLNYGTTNKYSQYLNGGSGTSAGNSGNSNIRLPGLGGGLVGGVMGNVMGNVFGQTAGSLVSGSNNQQSVGHPVINWNPNEAPLYGKDDSKGWKDNVDYQALINDAVKNNNYAQAAILEQQRNNKIDSLGLNADKTNKYSSYLGGTSLKSIADLYDPVTKTFHITADDPNSKNTGAGKGLTEADLTWAKGSATYNQDFKKYMDDMAARIAVYEASSDPVLRSHLPGMYNAMANYENQRNAKLMAMGRGDLVTNDWQAYSHSTRGWEKDFNDVGNGAGMLSAEQIAGYEQTAAKLQNAFEQATNDYQREEIWKDLASYNRMLGRAWDADTRQFSASTVSPVKDYYGSSGGAYSYGAMTNGSMTGDAAQALARQLQQDRLTARDNYGSDGVNWYDNPESLLSGKPRIPANGNLWPNVNGWTIPDLQSDFEMAKVRGDQAAMDAAHAAAEAIRQSQGYSGGPDGSQKISLPGMGGNITSNIVGNVVGGTLGQLLPGLIAGQTQTPVQEMPTLTMDDYLDEYYAAQQDYRDYMEQAAQNAQNAIQAGVDNAVAGLNNQKGTIQQAGDIANQAAQQTYMDAINPNGATAEQLAALGLRSSGLTESSMISAGNTLQSSINSNLQNVNNQLAQIDLAITQAKSQGDIAAAQALEQYYAQIASQMMNDANTVLAYRQQQQAQQQQLQQWMYEMQQQAAQNAWNQQFQQNQFDWNKQQQDFENRNTIQQRAYDAVMQALATDTLPSHTLIVQAGLNDTDIYNMWKNLHQQRQSGLYG</sequence>
<evidence type="ECO:0000313" key="2">
    <source>
        <dbReference type="EMBL" id="OUP53974.1"/>
    </source>
</evidence>
<gene>
    <name evidence="2" type="ORF">B5F17_01825</name>
</gene>
<protein>
    <submittedName>
        <fullName evidence="2">Uncharacterized protein</fullName>
    </submittedName>
</protein>